<evidence type="ECO:0000256" key="3">
    <source>
        <dbReference type="SAM" id="Phobius"/>
    </source>
</evidence>
<evidence type="ECO:0000256" key="2">
    <source>
        <dbReference type="ARBA" id="ARBA00023287"/>
    </source>
</evidence>
<dbReference type="GO" id="GO:0030420">
    <property type="term" value="P:establishment of competence for transformation"/>
    <property type="evidence" value="ECO:0007669"/>
    <property type="project" value="UniProtKB-KW"/>
</dbReference>
<reference evidence="4 5" key="1">
    <citation type="submission" date="2016-08" db="EMBL/GenBank/DDBJ databases">
        <title>Genome of Bacillus solimangrovi GH2-4.</title>
        <authorList>
            <person name="Lim S."/>
            <person name="Kim B.-C."/>
        </authorList>
    </citation>
    <scope>NUCLEOTIDE SEQUENCE [LARGE SCALE GENOMIC DNA]</scope>
    <source>
        <strain evidence="4 5">GH2-4</strain>
    </source>
</reference>
<dbReference type="InterPro" id="IPR012902">
    <property type="entry name" value="N_methyl_site"/>
</dbReference>
<organism evidence="4 5">
    <name type="scientific">Bacillus solimangrovi</name>
    <dbReference type="NCBI Taxonomy" id="1305675"/>
    <lineage>
        <taxon>Bacteria</taxon>
        <taxon>Bacillati</taxon>
        <taxon>Bacillota</taxon>
        <taxon>Bacilli</taxon>
        <taxon>Bacillales</taxon>
        <taxon>Bacillaceae</taxon>
        <taxon>Bacillus</taxon>
    </lineage>
</organism>
<dbReference type="GO" id="GO:0009986">
    <property type="term" value="C:cell surface"/>
    <property type="evidence" value="ECO:0007669"/>
    <property type="project" value="UniProtKB-SubCell"/>
</dbReference>
<dbReference type="STRING" id="1305675.BFG57_14490"/>
<keyword evidence="5" id="KW-1185">Reference proteome</keyword>
<evidence type="ECO:0000256" key="1">
    <source>
        <dbReference type="ARBA" id="ARBA00004241"/>
    </source>
</evidence>
<proteinExistence type="predicted"/>
<dbReference type="Pfam" id="PF15980">
    <property type="entry name" value="ComGF"/>
    <property type="match status" value="1"/>
</dbReference>
<evidence type="ECO:0000313" key="5">
    <source>
        <dbReference type="Proteomes" id="UP000095209"/>
    </source>
</evidence>
<dbReference type="InterPro" id="IPR016977">
    <property type="entry name" value="ComGF"/>
</dbReference>
<evidence type="ECO:0000313" key="4">
    <source>
        <dbReference type="EMBL" id="OEH92882.1"/>
    </source>
</evidence>
<sequence>MPRSNNVNGFTLLESVFSLFILMVIIAMMPLLLKVTAGLDEDNSSFIFKANLFLEQSAVEIRKAEFIHIQGSKLTMLNYDGEEILYELNGETLRRRVNGLGHEVLLQNVESVSYTHTSTTLTINVLDVMGEQVERTFLVYNTGVFN</sequence>
<protein>
    <recommendedName>
        <fullName evidence="6">Competence protein ComGF</fullName>
    </recommendedName>
</protein>
<keyword evidence="3" id="KW-0472">Membrane</keyword>
<evidence type="ECO:0008006" key="6">
    <source>
        <dbReference type="Google" id="ProtNLM"/>
    </source>
</evidence>
<feature type="transmembrane region" description="Helical" evidence="3">
    <location>
        <begin position="12"/>
        <end position="33"/>
    </location>
</feature>
<keyword evidence="3" id="KW-1133">Transmembrane helix</keyword>
<accession>A0A1E5LFN4</accession>
<dbReference type="OrthoDB" id="2361316at2"/>
<gene>
    <name evidence="4" type="ORF">BFG57_14490</name>
</gene>
<dbReference type="EMBL" id="MJEH01000021">
    <property type="protein sequence ID" value="OEH92882.1"/>
    <property type="molecule type" value="Genomic_DNA"/>
</dbReference>
<dbReference type="AlphaFoldDB" id="A0A1E5LFN4"/>
<name>A0A1E5LFN4_9BACI</name>
<comment type="caution">
    <text evidence="4">The sequence shown here is derived from an EMBL/GenBank/DDBJ whole genome shotgun (WGS) entry which is preliminary data.</text>
</comment>
<comment type="subcellular location">
    <subcellularLocation>
        <location evidence="1">Cell surface</location>
    </subcellularLocation>
</comment>
<dbReference type="Proteomes" id="UP000095209">
    <property type="component" value="Unassembled WGS sequence"/>
</dbReference>
<dbReference type="Pfam" id="PF07963">
    <property type="entry name" value="N_methyl"/>
    <property type="match status" value="1"/>
</dbReference>
<keyword evidence="3" id="KW-0812">Transmembrane</keyword>
<dbReference type="NCBIfam" id="NF041002">
    <property type="entry name" value="pilin_ComGF"/>
    <property type="match status" value="1"/>
</dbReference>
<keyword evidence="2" id="KW-0178">Competence</keyword>